<reference evidence="1 2" key="1">
    <citation type="journal article" date="2013" name="Curr. Biol.">
        <title>The Genome of the Foraminiferan Reticulomyxa filosa.</title>
        <authorList>
            <person name="Glockner G."/>
            <person name="Hulsmann N."/>
            <person name="Schleicher M."/>
            <person name="Noegel A.A."/>
            <person name="Eichinger L."/>
            <person name="Gallinger C."/>
            <person name="Pawlowski J."/>
            <person name="Sierra R."/>
            <person name="Euteneuer U."/>
            <person name="Pillet L."/>
            <person name="Moustafa A."/>
            <person name="Platzer M."/>
            <person name="Groth M."/>
            <person name="Szafranski K."/>
            <person name="Schliwa M."/>
        </authorList>
    </citation>
    <scope>NUCLEOTIDE SEQUENCE [LARGE SCALE GENOMIC DNA]</scope>
</reference>
<dbReference type="AlphaFoldDB" id="X6N1A4"/>
<sequence length="286" mass="33376">MKQWQKHRELKEVEGVLHMIVKLYFLWNKLFGVGWGGGLDIGHWIALSICVYQMLEQRLEMKADKPFVPIDWIRHKLGKPRDRIWKLIEKKMDIDGNIQKSVRMIDGIQTKCWNLAFSRDTCSKTNNFPCLGESPLPLITRPSNLVPTNNNTSLPQHQQYPSTRFYQSQNQSQHTNNNHSHVNKHNAYLPISHFSNMNQPSNMQPDLLADFKGSIPKVGIIHGDEIFLLAFCGPLVDDEMISVERGRKRKKKKKKKSHEHEPEKIGERREHLLFIFAVGKWCFFII</sequence>
<proteinExistence type="predicted"/>
<protein>
    <submittedName>
        <fullName evidence="1">Uncharacterized protein</fullName>
    </submittedName>
</protein>
<evidence type="ECO:0000313" key="1">
    <source>
        <dbReference type="EMBL" id="ETO20050.1"/>
    </source>
</evidence>
<evidence type="ECO:0000313" key="2">
    <source>
        <dbReference type="Proteomes" id="UP000023152"/>
    </source>
</evidence>
<dbReference type="Proteomes" id="UP000023152">
    <property type="component" value="Unassembled WGS sequence"/>
</dbReference>
<name>X6N1A4_RETFI</name>
<keyword evidence="2" id="KW-1185">Reference proteome</keyword>
<dbReference type="EMBL" id="ASPP01013000">
    <property type="protein sequence ID" value="ETO20050.1"/>
    <property type="molecule type" value="Genomic_DNA"/>
</dbReference>
<comment type="caution">
    <text evidence="1">The sequence shown here is derived from an EMBL/GenBank/DDBJ whole genome shotgun (WGS) entry which is preliminary data.</text>
</comment>
<gene>
    <name evidence="1" type="ORF">RFI_17168</name>
</gene>
<organism evidence="1 2">
    <name type="scientific">Reticulomyxa filosa</name>
    <dbReference type="NCBI Taxonomy" id="46433"/>
    <lineage>
        <taxon>Eukaryota</taxon>
        <taxon>Sar</taxon>
        <taxon>Rhizaria</taxon>
        <taxon>Retaria</taxon>
        <taxon>Foraminifera</taxon>
        <taxon>Monothalamids</taxon>
        <taxon>Reticulomyxidae</taxon>
        <taxon>Reticulomyxa</taxon>
    </lineage>
</organism>
<accession>X6N1A4</accession>